<reference evidence="2 3" key="1">
    <citation type="submission" date="2011-11" db="EMBL/GenBank/DDBJ databases">
        <title>Complete sequence of Granulicella mallensis MP5ACTX8.</title>
        <authorList>
            <consortium name="US DOE Joint Genome Institute"/>
            <person name="Lucas S."/>
            <person name="Copeland A."/>
            <person name="Lapidus A."/>
            <person name="Cheng J.-F."/>
            <person name="Goodwin L."/>
            <person name="Pitluck S."/>
            <person name="Peters L."/>
            <person name="Lu M."/>
            <person name="Detter J.C."/>
            <person name="Han C."/>
            <person name="Tapia R."/>
            <person name="Land M."/>
            <person name="Hauser L."/>
            <person name="Kyrpides N."/>
            <person name="Ivanova N."/>
            <person name="Mikhailova N."/>
            <person name="Pagani I."/>
            <person name="Rawat S."/>
            <person name="Mannisto M."/>
            <person name="Haggblom M."/>
            <person name="Woyke T."/>
        </authorList>
    </citation>
    <scope>NUCLEOTIDE SEQUENCE [LARGE SCALE GENOMIC DNA]</scope>
    <source>
        <strain evidence="3">ATCC BAA-1857 / DSM 23137 / MP5ACTX8</strain>
    </source>
</reference>
<dbReference type="AlphaFoldDB" id="G8NZ96"/>
<dbReference type="KEGG" id="gma:AciX8_2517"/>
<dbReference type="RefSeq" id="WP_014265710.1">
    <property type="nucleotide sequence ID" value="NC_016631.1"/>
</dbReference>
<dbReference type="eggNOG" id="COG2027">
    <property type="taxonomic scope" value="Bacteria"/>
</dbReference>
<evidence type="ECO:0008006" key="4">
    <source>
        <dbReference type="Google" id="ProtNLM"/>
    </source>
</evidence>
<dbReference type="STRING" id="682795.AciX8_2517"/>
<gene>
    <name evidence="2" type="ordered locus">AciX8_2517</name>
</gene>
<proteinExistence type="predicted"/>
<dbReference type="InterPro" id="IPR017801">
    <property type="entry name" value="DUF3738"/>
</dbReference>
<keyword evidence="3" id="KW-1185">Reference proteome</keyword>
<evidence type="ECO:0000313" key="3">
    <source>
        <dbReference type="Proteomes" id="UP000007113"/>
    </source>
</evidence>
<organism evidence="2 3">
    <name type="scientific">Granulicella mallensis (strain ATCC BAA-1857 / DSM 23137 / MP5ACTX8)</name>
    <dbReference type="NCBI Taxonomy" id="682795"/>
    <lineage>
        <taxon>Bacteria</taxon>
        <taxon>Pseudomonadati</taxon>
        <taxon>Acidobacteriota</taxon>
        <taxon>Terriglobia</taxon>
        <taxon>Terriglobales</taxon>
        <taxon>Acidobacteriaceae</taxon>
        <taxon>Granulicella</taxon>
    </lineage>
</organism>
<keyword evidence="1" id="KW-0732">Signal</keyword>
<sequence length="275" mass="29805" precursor="true">MSKRFIRRQIYIPVFAVALLCAAANASAQGSPSPSTFTSKTANSEVKVPDYDVVSVKESKSAEYTMLSTYMSDGFRATNISLEVLIAYAYGIRQDLISGAPGWMSSTRFDLEAKVAGADVDAFNKLSPEQRQAMLQSLLVDRFKLKTHLETKVLPIYELVKEKGRFKIKEAQPSSPNFRGLGPGMFKGGAVTLQDLADGLSSSMQRTVLDKTGIAGKYDIDLKWNPGEGEAADVSADAGPTLFTALQEQLGLKLQPTKGPVETLVIDAVEKPSKN</sequence>
<accession>G8NZ96</accession>
<protein>
    <recommendedName>
        <fullName evidence="4">Soil-associated protein, TIGR03435 family</fullName>
    </recommendedName>
</protein>
<feature type="chain" id="PRO_5003512516" description="Soil-associated protein, TIGR03435 family" evidence="1">
    <location>
        <begin position="29"/>
        <end position="275"/>
    </location>
</feature>
<evidence type="ECO:0000256" key="1">
    <source>
        <dbReference type="SAM" id="SignalP"/>
    </source>
</evidence>
<dbReference type="Proteomes" id="UP000007113">
    <property type="component" value="Chromosome"/>
</dbReference>
<name>G8NZ96_GRAMM</name>
<dbReference type="NCBIfam" id="TIGR03435">
    <property type="entry name" value="Soli_TIGR03435"/>
    <property type="match status" value="1"/>
</dbReference>
<dbReference type="EMBL" id="CP003130">
    <property type="protein sequence ID" value="AEU36832.1"/>
    <property type="molecule type" value="Genomic_DNA"/>
</dbReference>
<dbReference type="HOGENOM" id="CLU_079080_0_0_0"/>
<dbReference type="OrthoDB" id="108420at2"/>
<evidence type="ECO:0000313" key="2">
    <source>
        <dbReference type="EMBL" id="AEU36832.1"/>
    </source>
</evidence>
<feature type="signal peptide" evidence="1">
    <location>
        <begin position="1"/>
        <end position="28"/>
    </location>
</feature>
<dbReference type="Pfam" id="PF12543">
    <property type="entry name" value="DUF3738"/>
    <property type="match status" value="1"/>
</dbReference>